<protein>
    <submittedName>
        <fullName evidence="3">Type II secretion system protein G</fullName>
    </submittedName>
</protein>
<dbReference type="Pfam" id="PF07596">
    <property type="entry name" value="SBP_bac_10"/>
    <property type="match status" value="1"/>
</dbReference>
<gene>
    <name evidence="3" type="primary">pulG_1</name>
    <name evidence="3" type="ORF">Pan97_00550</name>
</gene>
<evidence type="ECO:0000259" key="2">
    <source>
        <dbReference type="Pfam" id="PF07596"/>
    </source>
</evidence>
<dbReference type="Gene3D" id="3.30.700.10">
    <property type="entry name" value="Glycoprotein, Type 4 Pilin"/>
    <property type="match status" value="1"/>
</dbReference>
<dbReference type="PANTHER" id="PTHR30093:SF2">
    <property type="entry name" value="TYPE II SECRETION SYSTEM PROTEIN H"/>
    <property type="match status" value="1"/>
</dbReference>
<dbReference type="KEGG" id="bvo:Pan97_00550"/>
<evidence type="ECO:0000256" key="1">
    <source>
        <dbReference type="SAM" id="Phobius"/>
    </source>
</evidence>
<dbReference type="InterPro" id="IPR012902">
    <property type="entry name" value="N_methyl_site"/>
</dbReference>
<proteinExistence type="predicted"/>
<dbReference type="NCBIfam" id="TIGR04294">
    <property type="entry name" value="pre_pil_HX9DG"/>
    <property type="match status" value="1"/>
</dbReference>
<feature type="transmembrane region" description="Helical" evidence="1">
    <location>
        <begin position="12"/>
        <end position="34"/>
    </location>
</feature>
<keyword evidence="1" id="KW-0812">Transmembrane</keyword>
<accession>A0A518C1J3</accession>
<organism evidence="3 4">
    <name type="scientific">Bremerella volcania</name>
    <dbReference type="NCBI Taxonomy" id="2527984"/>
    <lineage>
        <taxon>Bacteria</taxon>
        <taxon>Pseudomonadati</taxon>
        <taxon>Planctomycetota</taxon>
        <taxon>Planctomycetia</taxon>
        <taxon>Pirellulales</taxon>
        <taxon>Pirellulaceae</taxon>
        <taxon>Bremerella</taxon>
    </lineage>
</organism>
<dbReference type="InterPro" id="IPR027558">
    <property type="entry name" value="Pre_pil_HX9DG_C"/>
</dbReference>
<dbReference type="Proteomes" id="UP000318626">
    <property type="component" value="Chromosome"/>
</dbReference>
<feature type="domain" description="DUF1559" evidence="2">
    <location>
        <begin position="35"/>
        <end position="321"/>
    </location>
</feature>
<dbReference type="InterPro" id="IPR011453">
    <property type="entry name" value="DUF1559"/>
</dbReference>
<dbReference type="PANTHER" id="PTHR30093">
    <property type="entry name" value="GENERAL SECRETION PATHWAY PROTEIN G"/>
    <property type="match status" value="1"/>
</dbReference>
<keyword evidence="1" id="KW-0472">Membrane</keyword>
<reference evidence="4" key="1">
    <citation type="submission" date="2019-02" db="EMBL/GenBank/DDBJ databases">
        <title>Deep-cultivation of Planctomycetes and their phenomic and genomic characterization uncovers novel biology.</title>
        <authorList>
            <person name="Wiegand S."/>
            <person name="Jogler M."/>
            <person name="Boedeker C."/>
            <person name="Pinto D."/>
            <person name="Vollmers J."/>
            <person name="Rivas-Marin E."/>
            <person name="Kohn T."/>
            <person name="Peeters S.H."/>
            <person name="Heuer A."/>
            <person name="Rast P."/>
            <person name="Oberbeckmann S."/>
            <person name="Bunk B."/>
            <person name="Jeske O."/>
            <person name="Meyerdierks A."/>
            <person name="Storesund J.E."/>
            <person name="Kallscheuer N."/>
            <person name="Luecker S."/>
            <person name="Lage O.M."/>
            <person name="Pohl T."/>
            <person name="Merkel B.J."/>
            <person name="Hornburger P."/>
            <person name="Mueller R.-W."/>
            <person name="Bruemmer F."/>
            <person name="Labrenz M."/>
            <person name="Spormann A.M."/>
            <person name="Op den Camp H."/>
            <person name="Overmann J."/>
            <person name="Amann R."/>
            <person name="Jetten M.S.M."/>
            <person name="Mascher T."/>
            <person name="Medema M.H."/>
            <person name="Devos D.P."/>
            <person name="Kaster A.-K."/>
            <person name="Ovreas L."/>
            <person name="Rohde M."/>
            <person name="Galperin M.Y."/>
            <person name="Jogler C."/>
        </authorList>
    </citation>
    <scope>NUCLEOTIDE SEQUENCE [LARGE SCALE GENOMIC DNA]</scope>
    <source>
        <strain evidence="4">Pan97</strain>
    </source>
</reference>
<evidence type="ECO:0000313" key="3">
    <source>
        <dbReference type="EMBL" id="QDU73088.1"/>
    </source>
</evidence>
<keyword evidence="1" id="KW-1133">Transmembrane helix</keyword>
<dbReference type="RefSeq" id="WP_196782229.1">
    <property type="nucleotide sequence ID" value="NZ_CP036289.1"/>
</dbReference>
<dbReference type="NCBIfam" id="TIGR02532">
    <property type="entry name" value="IV_pilin_GFxxxE"/>
    <property type="match status" value="1"/>
</dbReference>
<dbReference type="EMBL" id="CP036289">
    <property type="protein sequence ID" value="QDU73088.1"/>
    <property type="molecule type" value="Genomic_DNA"/>
</dbReference>
<dbReference type="Pfam" id="PF07963">
    <property type="entry name" value="N_methyl"/>
    <property type="match status" value="1"/>
</dbReference>
<dbReference type="SUPFAM" id="SSF54523">
    <property type="entry name" value="Pili subunits"/>
    <property type="match status" value="1"/>
</dbReference>
<dbReference type="AlphaFoldDB" id="A0A518C1J3"/>
<keyword evidence="4" id="KW-1185">Reference proteome</keyword>
<name>A0A518C1J3_9BACT</name>
<evidence type="ECO:0000313" key="4">
    <source>
        <dbReference type="Proteomes" id="UP000318626"/>
    </source>
</evidence>
<sequence length="340" mass="37511">MIRPTLKRRGFTLVELLVVIAIIGVLIALLLPAVQQAREAARRMQCSNNLKQLGLALHNYHDTHLEFPIAHFITAPTDRPASWLVRIWPFIEQSAAYDQCTFSGSDWSGRGFDRNWRVTTNIFVEGLNCPSSPMERFHSQTANSDTTNDGAPSTIQYQIADYCGVGGTYGDGKSHWYGYHGRNDYSGVFITTDSKNSQVTAFKDITDGTSNTLAIGEQSDFVRIDDGSGNVVKKDYRDFSWHGGAWSGGGGGETDEGYWNGHSSFRVGINFVASGNHSPHGIGDYWYGRRGHHSPFCSPHPGGALFTLADGSTRFVSEHMNFDTLRSLGNRADGRVVGEY</sequence>
<dbReference type="InterPro" id="IPR045584">
    <property type="entry name" value="Pilin-like"/>
</dbReference>
<dbReference type="PROSITE" id="PS00409">
    <property type="entry name" value="PROKAR_NTER_METHYL"/>
    <property type="match status" value="1"/>
</dbReference>